<organism evidence="3 4">
    <name type="scientific">Glomus cerebriforme</name>
    <dbReference type="NCBI Taxonomy" id="658196"/>
    <lineage>
        <taxon>Eukaryota</taxon>
        <taxon>Fungi</taxon>
        <taxon>Fungi incertae sedis</taxon>
        <taxon>Mucoromycota</taxon>
        <taxon>Glomeromycotina</taxon>
        <taxon>Glomeromycetes</taxon>
        <taxon>Glomerales</taxon>
        <taxon>Glomeraceae</taxon>
        <taxon>Glomus</taxon>
    </lineage>
</organism>
<dbReference type="Pfam" id="PF26638">
    <property type="entry name" value="DUF8211"/>
    <property type="match status" value="1"/>
</dbReference>
<gene>
    <name evidence="3" type="ORF">C1645_876763</name>
</gene>
<feature type="compositionally biased region" description="Low complexity" evidence="1">
    <location>
        <begin position="184"/>
        <end position="194"/>
    </location>
</feature>
<dbReference type="InterPro" id="IPR058524">
    <property type="entry name" value="DUF8211"/>
</dbReference>
<dbReference type="EMBL" id="QKYT01000222">
    <property type="protein sequence ID" value="RIA89369.1"/>
    <property type="molecule type" value="Genomic_DNA"/>
</dbReference>
<comment type="caution">
    <text evidence="3">The sequence shown here is derived from an EMBL/GenBank/DDBJ whole genome shotgun (WGS) entry which is preliminary data.</text>
</comment>
<evidence type="ECO:0000259" key="2">
    <source>
        <dbReference type="Pfam" id="PF26638"/>
    </source>
</evidence>
<accession>A0A397SWJ8</accession>
<evidence type="ECO:0000313" key="4">
    <source>
        <dbReference type="Proteomes" id="UP000265703"/>
    </source>
</evidence>
<name>A0A397SWJ8_9GLOM</name>
<feature type="compositionally biased region" description="Basic and acidic residues" evidence="1">
    <location>
        <begin position="226"/>
        <end position="248"/>
    </location>
</feature>
<reference evidence="3 4" key="1">
    <citation type="submission" date="2018-06" db="EMBL/GenBank/DDBJ databases">
        <title>Comparative genomics reveals the genomic features of Rhizophagus irregularis, R. cerebriforme, R. diaphanum and Gigaspora rosea, and their symbiotic lifestyle signature.</title>
        <authorList>
            <person name="Morin E."/>
            <person name="San Clemente H."/>
            <person name="Chen E.C.H."/>
            <person name="De La Providencia I."/>
            <person name="Hainaut M."/>
            <person name="Kuo A."/>
            <person name="Kohler A."/>
            <person name="Murat C."/>
            <person name="Tang N."/>
            <person name="Roy S."/>
            <person name="Loubradou J."/>
            <person name="Henrissat B."/>
            <person name="Grigoriev I.V."/>
            <person name="Corradi N."/>
            <person name="Roux C."/>
            <person name="Martin F.M."/>
        </authorList>
    </citation>
    <scope>NUCLEOTIDE SEQUENCE [LARGE SCALE GENOMIC DNA]</scope>
    <source>
        <strain evidence="3 4">DAOM 227022</strain>
    </source>
</reference>
<feature type="region of interest" description="Disordered" evidence="1">
    <location>
        <begin position="179"/>
        <end position="204"/>
    </location>
</feature>
<feature type="domain" description="DUF8211" evidence="2">
    <location>
        <begin position="15"/>
        <end position="72"/>
    </location>
</feature>
<dbReference type="Proteomes" id="UP000265703">
    <property type="component" value="Unassembled WGS sequence"/>
</dbReference>
<evidence type="ECO:0000256" key="1">
    <source>
        <dbReference type="SAM" id="MobiDB-lite"/>
    </source>
</evidence>
<feature type="region of interest" description="Disordered" evidence="1">
    <location>
        <begin position="218"/>
        <end position="248"/>
    </location>
</feature>
<protein>
    <recommendedName>
        <fullName evidence="2">DUF8211 domain-containing protein</fullName>
    </recommendedName>
</protein>
<evidence type="ECO:0000313" key="3">
    <source>
        <dbReference type="EMBL" id="RIA89369.1"/>
    </source>
</evidence>
<dbReference type="AlphaFoldDB" id="A0A397SWJ8"/>
<proteinExistence type="predicted"/>
<keyword evidence="4" id="KW-1185">Reference proteome</keyword>
<sequence length="248" mass="29232">MDRNPITKHSEASILIHNKYINRKINHVFSNRLGIAYNTQIKTLHQEHRSAHHTPYIYIKLLNNYRELTSSPTVTYTSKTLNKQLLRLGVKYHCLVLPTQYLYNHVRHIKFNKYLQKPDKDFPFPPPWHRHTHQTNFIDESDMEDMDVTLSTSCNNPSSGFRFSLPNRFILETENTSTLTPNEPVASTSIFSSSPSPPVQNDLPEIPKLAQHERLILERRAKKAQKKLEKRQQQLKEIQQEQRERTQR</sequence>